<sequence>MTTETSNLRPQPVDFNAVWQTIRGTINKILCLNYVSKDEWGDRFHDIYKLCIAHPESYSDRTYHETRKLLESHVKLIYASVQENPSNMNDLLHIYYEKWQIYQQAIEYLTLLYIYLNTQYVRKFRHGNTELGDDSRSNEKLMEINELGAHLWKMEMIMPLKDNLVELLLQAINDDRCGKPQNHNVISSVINSFILMERFGNKNKPVLYRELFEEPFLMATSTYYSHEAKLLLQNNDCSNYLEKVLNIINVEKDRLYKLIPNESHQRVIEVVEKCMLGDYLDFFQNECRLMVKNEVSRDLRNMYLLLKSIESGLKIMVDQVELHIKEKGLEVIKCIINSKDDNHIQTFIEEILKVYYHYLHLIEKHILW</sequence>
<dbReference type="AlphaFoldDB" id="A0A922I2C5"/>
<comment type="similarity">
    <text evidence="1">Belongs to the cullin family.</text>
</comment>
<dbReference type="PANTHER" id="PTHR11932">
    <property type="entry name" value="CULLIN"/>
    <property type="match status" value="1"/>
</dbReference>
<dbReference type="GO" id="GO:0006511">
    <property type="term" value="P:ubiquitin-dependent protein catabolic process"/>
    <property type="evidence" value="ECO:0007669"/>
    <property type="project" value="InterPro"/>
</dbReference>
<reference evidence="3" key="2">
    <citation type="journal article" date="2022" name="Res Sq">
        <title>Comparative Genomics Reveals Insights into the Divergent Evolution of Astigmatic Mites and Household Pest Adaptations.</title>
        <authorList>
            <person name="Xiong Q."/>
            <person name="Wan A.T.-Y."/>
            <person name="Liu X.-Y."/>
            <person name="Fung C.S.-H."/>
            <person name="Xiao X."/>
            <person name="Malainual N."/>
            <person name="Hou J."/>
            <person name="Wang L."/>
            <person name="Wang M."/>
            <person name="Yang K."/>
            <person name="Cui Y."/>
            <person name="Leung E."/>
            <person name="Nong W."/>
            <person name="Shin S.-K."/>
            <person name="Au S."/>
            <person name="Jeong K.Y."/>
            <person name="Chew F.T."/>
            <person name="Hui J."/>
            <person name="Leung T.F."/>
            <person name="Tungtrongchitr A."/>
            <person name="Zhong N."/>
            <person name="Liu Z."/>
            <person name="Tsui S."/>
        </authorList>
    </citation>
    <scope>NUCLEOTIDE SEQUENCE</scope>
    <source>
        <strain evidence="3">Derf</strain>
        <tissue evidence="3">Whole organism</tissue>
    </source>
</reference>
<dbReference type="InterPro" id="IPR001373">
    <property type="entry name" value="Cullin_N"/>
</dbReference>
<organism evidence="3 4">
    <name type="scientific">Dermatophagoides farinae</name>
    <name type="common">American house dust mite</name>
    <dbReference type="NCBI Taxonomy" id="6954"/>
    <lineage>
        <taxon>Eukaryota</taxon>
        <taxon>Metazoa</taxon>
        <taxon>Ecdysozoa</taxon>
        <taxon>Arthropoda</taxon>
        <taxon>Chelicerata</taxon>
        <taxon>Arachnida</taxon>
        <taxon>Acari</taxon>
        <taxon>Acariformes</taxon>
        <taxon>Sarcoptiformes</taxon>
        <taxon>Astigmata</taxon>
        <taxon>Psoroptidia</taxon>
        <taxon>Analgoidea</taxon>
        <taxon>Pyroglyphidae</taxon>
        <taxon>Dermatophagoidinae</taxon>
        <taxon>Dermatophagoides</taxon>
    </lineage>
</organism>
<gene>
    <name evidence="3" type="primary">CUL2_1</name>
    <name evidence="3" type="ORF">DERF_007933</name>
</gene>
<feature type="domain" description="Cullin N-terminal" evidence="2">
    <location>
        <begin position="19"/>
        <end position="364"/>
    </location>
</feature>
<evidence type="ECO:0000313" key="4">
    <source>
        <dbReference type="Proteomes" id="UP000790347"/>
    </source>
</evidence>
<evidence type="ECO:0000259" key="2">
    <source>
        <dbReference type="Pfam" id="PF00888"/>
    </source>
</evidence>
<evidence type="ECO:0000256" key="1">
    <source>
        <dbReference type="ARBA" id="ARBA00006019"/>
    </source>
</evidence>
<dbReference type="Proteomes" id="UP000790347">
    <property type="component" value="Unassembled WGS sequence"/>
</dbReference>
<dbReference type="InterPro" id="IPR016159">
    <property type="entry name" value="Cullin_repeat-like_dom_sf"/>
</dbReference>
<protein>
    <submittedName>
        <fullName evidence="3">Cullin-2</fullName>
    </submittedName>
</protein>
<dbReference type="SUPFAM" id="SSF74788">
    <property type="entry name" value="Cullin repeat-like"/>
    <property type="match status" value="1"/>
</dbReference>
<dbReference type="Pfam" id="PF00888">
    <property type="entry name" value="Cullin"/>
    <property type="match status" value="1"/>
</dbReference>
<dbReference type="Gene3D" id="1.20.1310.10">
    <property type="entry name" value="Cullin Repeats"/>
    <property type="match status" value="3"/>
</dbReference>
<comment type="caution">
    <text evidence="3">The sequence shown here is derived from an EMBL/GenBank/DDBJ whole genome shotgun (WGS) entry which is preliminary data.</text>
</comment>
<dbReference type="FunFam" id="1.20.1310.10:FF:000001">
    <property type="entry name" value="Cullin 3"/>
    <property type="match status" value="1"/>
</dbReference>
<dbReference type="EMBL" id="ASGP02000003">
    <property type="protein sequence ID" value="KAH9517253.1"/>
    <property type="molecule type" value="Genomic_DNA"/>
</dbReference>
<reference evidence="3" key="1">
    <citation type="submission" date="2013-05" db="EMBL/GenBank/DDBJ databases">
        <authorList>
            <person name="Yim A.K.Y."/>
            <person name="Chan T.F."/>
            <person name="Ji K.M."/>
            <person name="Liu X.Y."/>
            <person name="Zhou J.W."/>
            <person name="Li R.Q."/>
            <person name="Yang K.Y."/>
            <person name="Li J."/>
            <person name="Li M."/>
            <person name="Law P.T.W."/>
            <person name="Wu Y.L."/>
            <person name="Cai Z.L."/>
            <person name="Qin H."/>
            <person name="Bao Y."/>
            <person name="Leung R.K.K."/>
            <person name="Ng P.K.S."/>
            <person name="Zou J."/>
            <person name="Zhong X.J."/>
            <person name="Ran P.X."/>
            <person name="Zhong N.S."/>
            <person name="Liu Z.G."/>
            <person name="Tsui S.K.W."/>
        </authorList>
    </citation>
    <scope>NUCLEOTIDE SEQUENCE</scope>
    <source>
        <strain evidence="3">Derf</strain>
        <tissue evidence="3">Whole organism</tissue>
    </source>
</reference>
<dbReference type="GO" id="GO:0031625">
    <property type="term" value="F:ubiquitin protein ligase binding"/>
    <property type="evidence" value="ECO:0007669"/>
    <property type="project" value="InterPro"/>
</dbReference>
<evidence type="ECO:0000313" key="3">
    <source>
        <dbReference type="EMBL" id="KAH9517253.1"/>
    </source>
</evidence>
<proteinExistence type="inferred from homology"/>
<accession>A0A922I2C5</accession>
<keyword evidence="4" id="KW-1185">Reference proteome</keyword>
<name>A0A922I2C5_DERFA</name>
<dbReference type="InterPro" id="IPR045093">
    <property type="entry name" value="Cullin"/>
</dbReference>